<sequence>MAFLDSAWHVREDAVTKLGIKTLNDALNTDLKKFGAEVLPPKCDSGQVQSLPGPLVLQVVSVRNIAAPSHDPSNQGAPRMLMVRLTDGHTKATALELQHHPRLSQDTAPGTKIMFPANTIQLDNGFITLTPGTAKVLGGKVTDLYERWKLQRDMRAAGARLDTTGMRSGRPTFRPFSAAAVQEARQRKQRGESAPPPPPSSSNRDASPPAREKLKTDTTLAAFHARSSGAQQQEVKQALVDRSRRQHEERRAERRARRGRRGRGAYDDDEDDGLMSLEEYQRRQQQQGGGGGGVTTTGTGSVGSHAKPSQAARALSPSSPSQAHGRGTGGGVAASPDLVAMLAEMGFELPAATRALQATSNDIEAAISRLTASPSAAPQPQPSPSSSVSSSPHRGRQHGRGGGAGYGQRDGRGGRTGRYGGSSDDDSSSRTGGDGRRGRGGGDGRREHQAPHQRGYRDGGGGREDGDGYGGGRGCGPGRRDEAPARRGRGSGDSGDGRHMGARNVRSERPRGNDGGVPRRREQQQQQPRQQPPKQPPKQQPQQQPRQQQQQQPKQQQQPRQQQQQPRQQQQPPKQQQQQQPKQQQQPPKQQQQQPKQQQQQQSRQQNRSELGVGSACDALFYDDGLVYPAQVVNINPAGDVLVQFEYYNNVQWTQAGHIFPRQPQPPQLMMPQQQQQQPQQQSQQSQKQPKQSQRQPKQSQRQQRQEKGARTTGGGSRFRKGDACLISFEGSTCKATLTSEPKAGHCFVLIQGHERKGGQRVPVNQLQPMP</sequence>
<protein>
    <recommendedName>
        <fullName evidence="2">Tudor domain-containing protein 3</fullName>
    </recommendedName>
</protein>
<keyword evidence="4" id="KW-0539">Nucleus</keyword>
<dbReference type="Proteomes" id="UP000007799">
    <property type="component" value="Unassembled WGS sequence"/>
</dbReference>
<dbReference type="PROSITE" id="PS50030">
    <property type="entry name" value="UBA"/>
    <property type="match status" value="1"/>
</dbReference>
<evidence type="ECO:0000259" key="8">
    <source>
        <dbReference type="PROSITE" id="PS50304"/>
    </source>
</evidence>
<reference evidence="9" key="1">
    <citation type="submission" date="2009-08" db="EMBL/GenBank/DDBJ databases">
        <title>Annotation of Salpingoeca rosetta.</title>
        <authorList>
            <consortium name="The Broad Institute Genome Sequencing Platform"/>
            <person name="Russ C."/>
            <person name="Cuomo C."/>
            <person name="Burger G."/>
            <person name="Gray M.W."/>
            <person name="Holland P.W.H."/>
            <person name="King N."/>
            <person name="Lang F.B.F."/>
            <person name="Roger A.J."/>
            <person name="Ruiz-Trillo I."/>
            <person name="Young S.K."/>
            <person name="Zeng Q."/>
            <person name="Gargeya S."/>
            <person name="Alvarado L."/>
            <person name="Berlin A."/>
            <person name="Chapman S.B."/>
            <person name="Chen Z."/>
            <person name="Freedman E."/>
            <person name="Gellesch M."/>
            <person name="Goldberg J."/>
            <person name="Griggs A."/>
            <person name="Gujja S."/>
            <person name="Heilman E."/>
            <person name="Heiman D."/>
            <person name="Howarth C."/>
            <person name="Mehta T."/>
            <person name="Neiman D."/>
            <person name="Pearson M."/>
            <person name="Roberts A."/>
            <person name="Saif S."/>
            <person name="Shea T."/>
            <person name="Shenoy N."/>
            <person name="Sisk P."/>
            <person name="Stolte C."/>
            <person name="Sykes S."/>
            <person name="White J."/>
            <person name="Yandava C."/>
            <person name="Haas B."/>
            <person name="Nusbaum C."/>
            <person name="Birren B."/>
        </authorList>
    </citation>
    <scope>NUCLEOTIDE SEQUENCE</scope>
    <source>
        <strain evidence="9">ATCC 50818</strain>
    </source>
</reference>
<dbReference type="PANTHER" id="PTHR13681">
    <property type="entry name" value="SURVIVAL OF MOTOR NEURON-RELATED-SPLICING FACTOR 30-RELATED"/>
    <property type="match status" value="1"/>
</dbReference>
<dbReference type="GeneID" id="16077476"/>
<evidence type="ECO:0000256" key="4">
    <source>
        <dbReference type="ARBA" id="ARBA00023242"/>
    </source>
</evidence>
<evidence type="ECO:0000256" key="5">
    <source>
        <dbReference type="ARBA" id="ARBA00035105"/>
    </source>
</evidence>
<dbReference type="PANTHER" id="PTHR13681:SF24">
    <property type="entry name" value="TUDOR DOMAIN-CONTAINING PROTEIN 3"/>
    <property type="match status" value="1"/>
</dbReference>
<dbReference type="OrthoDB" id="434939at2759"/>
<evidence type="ECO:0000259" key="7">
    <source>
        <dbReference type="PROSITE" id="PS50030"/>
    </source>
</evidence>
<feature type="compositionally biased region" description="Low complexity" evidence="6">
    <location>
        <begin position="670"/>
        <end position="703"/>
    </location>
</feature>
<evidence type="ECO:0000256" key="2">
    <source>
        <dbReference type="ARBA" id="ARBA00013421"/>
    </source>
</evidence>
<dbReference type="eggNOG" id="KOG3683">
    <property type="taxonomic scope" value="Eukaryota"/>
</dbReference>
<evidence type="ECO:0000256" key="3">
    <source>
        <dbReference type="ARBA" id="ARBA00022853"/>
    </source>
</evidence>
<dbReference type="SMART" id="SM01161">
    <property type="entry name" value="DUF1767"/>
    <property type="match status" value="1"/>
</dbReference>
<dbReference type="CDD" id="cd14270">
    <property type="entry name" value="UBA"/>
    <property type="match status" value="1"/>
</dbReference>
<organism evidence="9 10">
    <name type="scientific">Salpingoeca rosetta (strain ATCC 50818 / BSB-021)</name>
    <dbReference type="NCBI Taxonomy" id="946362"/>
    <lineage>
        <taxon>Eukaryota</taxon>
        <taxon>Choanoflagellata</taxon>
        <taxon>Craspedida</taxon>
        <taxon>Salpingoecidae</taxon>
        <taxon>Salpingoeca</taxon>
    </lineage>
</organism>
<keyword evidence="10" id="KW-1185">Reference proteome</keyword>
<evidence type="ECO:0000256" key="6">
    <source>
        <dbReference type="SAM" id="MobiDB-lite"/>
    </source>
</evidence>
<dbReference type="Gene3D" id="2.40.50.770">
    <property type="entry name" value="RecQ-mediated genome instability protein Rmi1, C-terminal domain"/>
    <property type="match status" value="1"/>
</dbReference>
<feature type="compositionally biased region" description="Low complexity" evidence="6">
    <location>
        <begin position="540"/>
        <end position="606"/>
    </location>
</feature>
<dbReference type="SUPFAM" id="SSF63748">
    <property type="entry name" value="Tudor/PWWP/MBT"/>
    <property type="match status" value="1"/>
</dbReference>
<feature type="region of interest" description="Disordered" evidence="6">
    <location>
        <begin position="659"/>
        <end position="721"/>
    </location>
</feature>
<dbReference type="SMART" id="SM00333">
    <property type="entry name" value="TUDOR"/>
    <property type="match status" value="1"/>
</dbReference>
<name>F2U228_SALR5</name>
<evidence type="ECO:0000313" key="9">
    <source>
        <dbReference type="EMBL" id="EGD81680.1"/>
    </source>
</evidence>
<dbReference type="InterPro" id="IPR015940">
    <property type="entry name" value="UBA"/>
</dbReference>
<feature type="compositionally biased region" description="Basic and acidic residues" evidence="6">
    <location>
        <begin position="239"/>
        <end position="252"/>
    </location>
</feature>
<dbReference type="Pfam" id="PF08585">
    <property type="entry name" value="RMI1_N_C"/>
    <property type="match status" value="1"/>
</dbReference>
<feature type="region of interest" description="Disordered" evidence="6">
    <location>
        <begin position="367"/>
        <end position="611"/>
    </location>
</feature>
<dbReference type="PROSITE" id="PS50304">
    <property type="entry name" value="TUDOR"/>
    <property type="match status" value="1"/>
</dbReference>
<dbReference type="KEGG" id="sre:PTSG_02394"/>
<feature type="compositionally biased region" description="Gly residues" evidence="6">
    <location>
        <begin position="400"/>
        <end position="420"/>
    </location>
</feature>
<feature type="domain" description="UBA" evidence="7">
    <location>
        <begin position="333"/>
        <end position="373"/>
    </location>
</feature>
<feature type="compositionally biased region" description="Gly residues" evidence="6">
    <location>
        <begin position="468"/>
        <end position="477"/>
    </location>
</feature>
<dbReference type="STRING" id="946362.F2U228"/>
<accession>F2U228</accession>
<dbReference type="EMBL" id="GL832959">
    <property type="protein sequence ID" value="EGD81680.1"/>
    <property type="molecule type" value="Genomic_DNA"/>
</dbReference>
<comment type="subcellular location">
    <subcellularLocation>
        <location evidence="1">Nucleus</location>
    </subcellularLocation>
</comment>
<feature type="region of interest" description="Disordered" evidence="6">
    <location>
        <begin position="160"/>
        <end position="334"/>
    </location>
</feature>
<gene>
    <name evidence="9" type="ORF">PTSG_02394</name>
</gene>
<dbReference type="InterPro" id="IPR013894">
    <property type="entry name" value="RMI1_OB"/>
</dbReference>
<dbReference type="RefSeq" id="XP_004996884.1">
    <property type="nucleotide sequence ID" value="XM_004996827.1"/>
</dbReference>
<dbReference type="Gene3D" id="1.10.8.10">
    <property type="entry name" value="DNA helicase RuvA subunit, C-terminal domain"/>
    <property type="match status" value="1"/>
</dbReference>
<evidence type="ECO:0000313" key="10">
    <source>
        <dbReference type="Proteomes" id="UP000007799"/>
    </source>
</evidence>
<proteinExistence type="predicted"/>
<feature type="compositionally biased region" description="Basic residues" evidence="6">
    <location>
        <begin position="253"/>
        <end position="263"/>
    </location>
</feature>
<dbReference type="SUPFAM" id="SSF46934">
    <property type="entry name" value="UBA-like"/>
    <property type="match status" value="1"/>
</dbReference>
<feature type="compositionally biased region" description="Pro residues" evidence="6">
    <location>
        <begin position="530"/>
        <end position="539"/>
    </location>
</feature>
<feature type="domain" description="Tudor" evidence="8">
    <location>
        <begin position="610"/>
        <end position="669"/>
    </location>
</feature>
<keyword evidence="3" id="KW-0156">Chromatin regulator</keyword>
<dbReference type="GO" id="GO:0005634">
    <property type="term" value="C:nucleus"/>
    <property type="evidence" value="ECO:0007669"/>
    <property type="project" value="UniProtKB-SubCell"/>
</dbReference>
<dbReference type="InterPro" id="IPR042470">
    <property type="entry name" value="RMI1_N_C_sf"/>
</dbReference>
<dbReference type="Gene3D" id="2.30.30.140">
    <property type="match status" value="1"/>
</dbReference>
<feature type="compositionally biased region" description="Basic and acidic residues" evidence="6">
    <location>
        <begin position="433"/>
        <end position="466"/>
    </location>
</feature>
<evidence type="ECO:0000256" key="1">
    <source>
        <dbReference type="ARBA" id="ARBA00004123"/>
    </source>
</evidence>
<dbReference type="InterPro" id="IPR002999">
    <property type="entry name" value="Tudor"/>
</dbReference>
<dbReference type="GO" id="GO:0006325">
    <property type="term" value="P:chromatin organization"/>
    <property type="evidence" value="ECO:0007669"/>
    <property type="project" value="UniProtKB-KW"/>
</dbReference>
<dbReference type="Pfam" id="PF22562">
    <property type="entry name" value="UBA_7"/>
    <property type="match status" value="1"/>
</dbReference>
<dbReference type="AlphaFoldDB" id="F2U228"/>
<feature type="compositionally biased region" description="Basic and acidic residues" evidence="6">
    <location>
        <begin position="495"/>
        <end position="523"/>
    </location>
</feature>
<dbReference type="InParanoid" id="F2U228"/>
<comment type="function">
    <text evidence="5">Scaffolding protein that specifically recognizes and binds dimethylarginine-containing proteins. Plays a role in the regulation of translation of target mRNAs by binding Arg/Gly-rich motifs (GAR) in dimethylarginine-containing proteins. In nucleus, acts as a coactivator: recognizes and binds asymmetric dimethylation on the core histone tails associated with transcriptional activation (H3R17me2a and H4R3me2a) and recruits proteins at these arginine-methylated loci. In cytoplasm, acts as an antiviral factor that participates in the assembly of stress granules together with G3BP1.</text>
</comment>
<dbReference type="InterPro" id="IPR009060">
    <property type="entry name" value="UBA-like_sf"/>
</dbReference>